<proteinExistence type="predicted"/>
<comment type="caution">
    <text evidence="2">The sequence shown here is derived from an EMBL/GenBank/DDBJ whole genome shotgun (WGS) entry which is preliminary data.</text>
</comment>
<dbReference type="RefSeq" id="WP_106614079.1">
    <property type="nucleotide sequence ID" value="NZ_PYAX01000002.1"/>
</dbReference>
<dbReference type="Pfam" id="PF14062">
    <property type="entry name" value="DUF4253"/>
    <property type="match status" value="1"/>
</dbReference>
<evidence type="ECO:0000259" key="1">
    <source>
        <dbReference type="Pfam" id="PF14062"/>
    </source>
</evidence>
<reference evidence="2 3" key="1">
    <citation type="submission" date="2018-03" db="EMBL/GenBank/DDBJ databases">
        <title>Genomic Encyclopedia of Type Strains, Phase III (KMG-III): the genomes of soil and plant-associated and newly described type strains.</title>
        <authorList>
            <person name="Whitman W."/>
        </authorList>
    </citation>
    <scope>NUCLEOTIDE SEQUENCE [LARGE SCALE GENOMIC DNA]</scope>
    <source>
        <strain evidence="2 3">CGMCC 4.7097</strain>
    </source>
</reference>
<evidence type="ECO:0000313" key="2">
    <source>
        <dbReference type="EMBL" id="PSL57063.1"/>
    </source>
</evidence>
<dbReference type="EMBL" id="PYAX01000002">
    <property type="protein sequence ID" value="PSL57063.1"/>
    <property type="molecule type" value="Genomic_DNA"/>
</dbReference>
<dbReference type="InterPro" id="IPR025349">
    <property type="entry name" value="DUF4253"/>
</dbReference>
<protein>
    <submittedName>
        <fullName evidence="2">Uncharacterized protein DUF4253</fullName>
    </submittedName>
</protein>
<organism evidence="2 3">
    <name type="scientific">Saccharothrix carnea</name>
    <dbReference type="NCBI Taxonomy" id="1280637"/>
    <lineage>
        <taxon>Bacteria</taxon>
        <taxon>Bacillati</taxon>
        <taxon>Actinomycetota</taxon>
        <taxon>Actinomycetes</taxon>
        <taxon>Pseudonocardiales</taxon>
        <taxon>Pseudonocardiaceae</taxon>
        <taxon>Saccharothrix</taxon>
    </lineage>
</organism>
<accession>A0A2P8IF34</accession>
<dbReference type="AlphaFoldDB" id="A0A2P8IF34"/>
<sequence length="42" mass="4815">MVVAGEHFPFCPDNIRQAEAPATLAAYADRLVNDHSWTLWWD</sequence>
<name>A0A2P8IF34_SACCR</name>
<gene>
    <name evidence="2" type="ORF">B0I31_10240</name>
</gene>
<keyword evidence="3" id="KW-1185">Reference proteome</keyword>
<feature type="domain" description="DUF4253" evidence="1">
    <location>
        <begin position="3"/>
        <end position="42"/>
    </location>
</feature>
<dbReference type="Proteomes" id="UP000241118">
    <property type="component" value="Unassembled WGS sequence"/>
</dbReference>
<evidence type="ECO:0000313" key="3">
    <source>
        <dbReference type="Proteomes" id="UP000241118"/>
    </source>
</evidence>
<dbReference type="OrthoDB" id="7839592at2"/>